<gene>
    <name evidence="9" type="ORF">BDV95DRAFT_597235</name>
</gene>
<feature type="region of interest" description="Disordered" evidence="7">
    <location>
        <begin position="71"/>
        <end position="96"/>
    </location>
</feature>
<evidence type="ECO:0000256" key="7">
    <source>
        <dbReference type="SAM" id="MobiDB-lite"/>
    </source>
</evidence>
<comment type="subcellular location">
    <subcellularLocation>
        <location evidence="1">Nucleus</location>
    </subcellularLocation>
</comment>
<comment type="caution">
    <text evidence="9">The sequence shown here is derived from an EMBL/GenBank/DDBJ whole genome shotgun (WGS) entry which is preliminary data.</text>
</comment>
<dbReference type="InterPro" id="IPR001138">
    <property type="entry name" value="Zn2Cys6_DnaBD"/>
</dbReference>
<name>A0A7C8I1J9_9PLEO</name>
<organism evidence="9 10">
    <name type="scientific">Massariosphaeria phaeospora</name>
    <dbReference type="NCBI Taxonomy" id="100035"/>
    <lineage>
        <taxon>Eukaryota</taxon>
        <taxon>Fungi</taxon>
        <taxon>Dikarya</taxon>
        <taxon>Ascomycota</taxon>
        <taxon>Pezizomycotina</taxon>
        <taxon>Dothideomycetes</taxon>
        <taxon>Pleosporomycetidae</taxon>
        <taxon>Pleosporales</taxon>
        <taxon>Pleosporales incertae sedis</taxon>
        <taxon>Massariosphaeria</taxon>
    </lineage>
</organism>
<proteinExistence type="predicted"/>
<dbReference type="CDD" id="cd12148">
    <property type="entry name" value="fungal_TF_MHR"/>
    <property type="match status" value="1"/>
</dbReference>
<feature type="compositionally biased region" description="Basic and acidic residues" evidence="7">
    <location>
        <begin position="71"/>
        <end position="81"/>
    </location>
</feature>
<dbReference type="SMART" id="SM00906">
    <property type="entry name" value="Fungal_trans"/>
    <property type="match status" value="1"/>
</dbReference>
<evidence type="ECO:0000256" key="5">
    <source>
        <dbReference type="ARBA" id="ARBA00023163"/>
    </source>
</evidence>
<evidence type="ECO:0000313" key="9">
    <source>
        <dbReference type="EMBL" id="KAF2868369.1"/>
    </source>
</evidence>
<keyword evidence="5" id="KW-0804">Transcription</keyword>
<keyword evidence="2" id="KW-0479">Metal-binding</keyword>
<keyword evidence="3" id="KW-0805">Transcription regulation</keyword>
<dbReference type="Proteomes" id="UP000481861">
    <property type="component" value="Unassembled WGS sequence"/>
</dbReference>
<keyword evidence="6" id="KW-0539">Nucleus</keyword>
<dbReference type="GO" id="GO:0000981">
    <property type="term" value="F:DNA-binding transcription factor activity, RNA polymerase II-specific"/>
    <property type="evidence" value="ECO:0007669"/>
    <property type="project" value="InterPro"/>
</dbReference>
<dbReference type="PANTHER" id="PTHR31845">
    <property type="entry name" value="FINGER DOMAIN PROTEIN, PUTATIVE-RELATED"/>
    <property type="match status" value="1"/>
</dbReference>
<evidence type="ECO:0000256" key="1">
    <source>
        <dbReference type="ARBA" id="ARBA00004123"/>
    </source>
</evidence>
<keyword evidence="4" id="KW-0238">DNA-binding</keyword>
<dbReference type="Gene3D" id="4.10.240.10">
    <property type="entry name" value="Zn(2)-C6 fungal-type DNA-binding domain"/>
    <property type="match status" value="1"/>
</dbReference>
<dbReference type="Pfam" id="PF00172">
    <property type="entry name" value="Zn_clus"/>
    <property type="match status" value="1"/>
</dbReference>
<dbReference type="PANTHER" id="PTHR31845:SF21">
    <property type="entry name" value="REGULATORY PROTEIN LEU3"/>
    <property type="match status" value="1"/>
</dbReference>
<dbReference type="InterPro" id="IPR051089">
    <property type="entry name" value="prtT"/>
</dbReference>
<evidence type="ECO:0000313" key="10">
    <source>
        <dbReference type="Proteomes" id="UP000481861"/>
    </source>
</evidence>
<dbReference type="SMART" id="SM00066">
    <property type="entry name" value="GAL4"/>
    <property type="match status" value="1"/>
</dbReference>
<keyword evidence="10" id="KW-1185">Reference proteome</keyword>
<dbReference type="PROSITE" id="PS00463">
    <property type="entry name" value="ZN2_CY6_FUNGAL_1"/>
    <property type="match status" value="1"/>
</dbReference>
<sequence>MASVALSRSVHRPVKTCTECKQVKLRCDSRAKFPAPCSRCQLRGHQCIVDSSFRRTPARKRVEDMARELEALKSQRHEDGSKSTVSPSTRDESSSPAYSIVPVGTAVLDESEALPETFHLGDFIIDKATTVDIFRIYCNLFFPHFPIINPTVSIRSMHAIAPLLFWSIVAIVTSHEIRPSYGELFSHLDDFFLQQLRANVLQAPVPLHTIQALQLLLMWPLPAERQTNDPSWLYSGAAINAAMYMGIHHPKHTQSLRSIGVPSGSPRARANTWLGCFLSSTSLSMFVGLPPPISGNSDLATIEQFLREYPIPQEFAYQIMVQHTLAKYTTVLLDDTGETINQSLVKVIDTELDGLRGRLSVEWTPRVEFSLLVAKLHLYTMTVIRMQSDLTSRDIFTKLGLSVGLRIIYLCDRKLSYGTEEFGDLPDAVLHRTFPKIYFRGLALATVFLLRYFVLSNQASAEERELACNHVAKAHHYFKTGSTHPQDERARVAILFESLSRQQPVNLDQTKLRVDNRMSASLVYDAISTGHELRNEPSELEEPVANANHEPETNRVSFSFDQHQTTDGLGFDPNVMPDFGSMDFPLPEDMWGDSLWQMFDFGVVPSQN</sequence>
<evidence type="ECO:0000259" key="8">
    <source>
        <dbReference type="PROSITE" id="PS50048"/>
    </source>
</evidence>
<dbReference type="InterPro" id="IPR007219">
    <property type="entry name" value="XnlR_reg_dom"/>
</dbReference>
<dbReference type="PROSITE" id="PS50048">
    <property type="entry name" value="ZN2_CY6_FUNGAL_2"/>
    <property type="match status" value="1"/>
</dbReference>
<evidence type="ECO:0000256" key="4">
    <source>
        <dbReference type="ARBA" id="ARBA00023125"/>
    </source>
</evidence>
<evidence type="ECO:0000256" key="3">
    <source>
        <dbReference type="ARBA" id="ARBA00023015"/>
    </source>
</evidence>
<dbReference type="GO" id="GO:0006351">
    <property type="term" value="P:DNA-templated transcription"/>
    <property type="evidence" value="ECO:0007669"/>
    <property type="project" value="InterPro"/>
</dbReference>
<evidence type="ECO:0000256" key="2">
    <source>
        <dbReference type="ARBA" id="ARBA00022723"/>
    </source>
</evidence>
<dbReference type="GO" id="GO:0000976">
    <property type="term" value="F:transcription cis-regulatory region binding"/>
    <property type="evidence" value="ECO:0007669"/>
    <property type="project" value="TreeGrafter"/>
</dbReference>
<feature type="domain" description="Zn(2)-C6 fungal-type" evidence="8">
    <location>
        <begin position="16"/>
        <end position="49"/>
    </location>
</feature>
<dbReference type="InterPro" id="IPR036864">
    <property type="entry name" value="Zn2-C6_fun-type_DNA-bd_sf"/>
</dbReference>
<dbReference type="Pfam" id="PF04082">
    <property type="entry name" value="Fungal_trans"/>
    <property type="match status" value="1"/>
</dbReference>
<dbReference type="SUPFAM" id="SSF57701">
    <property type="entry name" value="Zn2/Cys6 DNA-binding domain"/>
    <property type="match status" value="1"/>
</dbReference>
<dbReference type="GO" id="GO:0008270">
    <property type="term" value="F:zinc ion binding"/>
    <property type="evidence" value="ECO:0007669"/>
    <property type="project" value="InterPro"/>
</dbReference>
<reference evidence="9 10" key="1">
    <citation type="submission" date="2020-01" db="EMBL/GenBank/DDBJ databases">
        <authorList>
            <consortium name="DOE Joint Genome Institute"/>
            <person name="Haridas S."/>
            <person name="Albert R."/>
            <person name="Binder M."/>
            <person name="Bloem J."/>
            <person name="Labutti K."/>
            <person name="Salamov A."/>
            <person name="Andreopoulos B."/>
            <person name="Baker S.E."/>
            <person name="Barry K."/>
            <person name="Bills G."/>
            <person name="Bluhm B.H."/>
            <person name="Cannon C."/>
            <person name="Castanera R."/>
            <person name="Culley D.E."/>
            <person name="Daum C."/>
            <person name="Ezra D."/>
            <person name="Gonzalez J.B."/>
            <person name="Henrissat B."/>
            <person name="Kuo A."/>
            <person name="Liang C."/>
            <person name="Lipzen A."/>
            <person name="Lutzoni F."/>
            <person name="Magnuson J."/>
            <person name="Mondo S."/>
            <person name="Nolan M."/>
            <person name="Ohm R."/>
            <person name="Pangilinan J."/>
            <person name="Park H.-J.H."/>
            <person name="Ramirez L."/>
            <person name="Alfaro M."/>
            <person name="Sun H."/>
            <person name="Tritt A."/>
            <person name="Yoshinaga Y."/>
            <person name="Zwiers L.-H.L."/>
            <person name="Turgeon B.G."/>
            <person name="Goodwin S.B."/>
            <person name="Spatafora J.W."/>
            <person name="Crous P.W."/>
            <person name="Grigoriev I.V."/>
        </authorList>
    </citation>
    <scope>NUCLEOTIDE SEQUENCE [LARGE SCALE GENOMIC DNA]</scope>
    <source>
        <strain evidence="9 10">CBS 611.86</strain>
    </source>
</reference>
<dbReference type="GO" id="GO:0005634">
    <property type="term" value="C:nucleus"/>
    <property type="evidence" value="ECO:0007669"/>
    <property type="project" value="UniProtKB-SubCell"/>
</dbReference>
<evidence type="ECO:0000256" key="6">
    <source>
        <dbReference type="ARBA" id="ARBA00023242"/>
    </source>
</evidence>
<dbReference type="EMBL" id="JAADJZ010000019">
    <property type="protein sequence ID" value="KAF2868369.1"/>
    <property type="molecule type" value="Genomic_DNA"/>
</dbReference>
<dbReference type="OrthoDB" id="3163292at2759"/>
<protein>
    <recommendedName>
        <fullName evidence="8">Zn(2)-C6 fungal-type domain-containing protein</fullName>
    </recommendedName>
</protein>
<dbReference type="AlphaFoldDB" id="A0A7C8I1J9"/>
<accession>A0A7C8I1J9</accession>
<dbReference type="CDD" id="cd00067">
    <property type="entry name" value="GAL4"/>
    <property type="match status" value="1"/>
</dbReference>